<keyword evidence="4" id="KW-0548">Nucleotidyltransferase</keyword>
<comment type="catalytic activity">
    <reaction evidence="8">
        <text>DNA(n) + a 2'-deoxyribonucleoside 5'-triphosphate = DNA(n+1) + diphosphate</text>
        <dbReference type="Rhea" id="RHEA:22508"/>
        <dbReference type="Rhea" id="RHEA-COMP:17339"/>
        <dbReference type="Rhea" id="RHEA-COMP:17340"/>
        <dbReference type="ChEBI" id="CHEBI:33019"/>
        <dbReference type="ChEBI" id="CHEBI:61560"/>
        <dbReference type="ChEBI" id="CHEBI:173112"/>
        <dbReference type="EC" id="2.7.7.7"/>
    </reaction>
</comment>
<accession>E1F6Y3</accession>
<keyword evidence="5" id="KW-0235">DNA replication</keyword>
<evidence type="ECO:0000256" key="3">
    <source>
        <dbReference type="ARBA" id="ARBA00022679"/>
    </source>
</evidence>
<dbReference type="PANTHER" id="PTHR48144">
    <property type="entry name" value="DNA-DIRECTED DNA POLYMERASE"/>
    <property type="match status" value="1"/>
</dbReference>
<evidence type="ECO:0000256" key="2">
    <source>
        <dbReference type="ARBA" id="ARBA00012417"/>
    </source>
</evidence>
<name>E1F6Y3_GIAIA</name>
<evidence type="ECO:0000256" key="4">
    <source>
        <dbReference type="ARBA" id="ARBA00022695"/>
    </source>
</evidence>
<dbReference type="OMA" id="PSIAYNY"/>
<evidence type="ECO:0000256" key="8">
    <source>
        <dbReference type="ARBA" id="ARBA00049244"/>
    </source>
</evidence>
<comment type="caution">
    <text evidence="10">The sequence shown here is derived from an EMBL/GenBank/DDBJ whole genome shotgun (WGS) entry which is preliminary data.</text>
</comment>
<dbReference type="Gene3D" id="3.30.420.10">
    <property type="entry name" value="Ribonuclease H-like superfamily/Ribonuclease H"/>
    <property type="match status" value="1"/>
</dbReference>
<dbReference type="Pfam" id="PF03175">
    <property type="entry name" value="DNA_pol_B_2"/>
    <property type="match status" value="1"/>
</dbReference>
<keyword evidence="7" id="KW-0238">DNA-binding</keyword>
<evidence type="ECO:0000256" key="6">
    <source>
        <dbReference type="ARBA" id="ARBA00022932"/>
    </source>
</evidence>
<dbReference type="EMBL" id="ACVC01000209">
    <property type="protein sequence ID" value="EFO61805.1"/>
    <property type="molecule type" value="Genomic_DNA"/>
</dbReference>
<dbReference type="OrthoDB" id="10265614at2759"/>
<dbReference type="InterPro" id="IPR004868">
    <property type="entry name" value="DNA-dir_DNA_pol_B_mt/vir"/>
</dbReference>
<dbReference type="EC" id="2.7.7.7" evidence="2"/>
<dbReference type="Proteomes" id="UP000008974">
    <property type="component" value="Unassembled WGS sequence"/>
</dbReference>
<dbReference type="SUPFAM" id="SSF56672">
    <property type="entry name" value="DNA/RNA polymerases"/>
    <property type="match status" value="1"/>
</dbReference>
<dbReference type="InterPro" id="IPR043502">
    <property type="entry name" value="DNA/RNA_pol_sf"/>
</dbReference>
<evidence type="ECO:0000256" key="7">
    <source>
        <dbReference type="ARBA" id="ARBA00023125"/>
    </source>
</evidence>
<evidence type="ECO:0000259" key="9">
    <source>
        <dbReference type="Pfam" id="PF03175"/>
    </source>
</evidence>
<evidence type="ECO:0000256" key="5">
    <source>
        <dbReference type="ARBA" id="ARBA00022705"/>
    </source>
</evidence>
<dbReference type="InterPro" id="IPR036397">
    <property type="entry name" value="RNaseH_sf"/>
</dbReference>
<dbReference type="AlphaFoldDB" id="E1F6Y3"/>
<protein>
    <recommendedName>
        <fullName evidence="2">DNA-directed DNA polymerase</fullName>
        <ecNumber evidence="2">2.7.7.7</ecNumber>
    </recommendedName>
</protein>
<dbReference type="SUPFAM" id="SSF53098">
    <property type="entry name" value="Ribonuclease H-like"/>
    <property type="match status" value="1"/>
</dbReference>
<evidence type="ECO:0000256" key="1">
    <source>
        <dbReference type="ARBA" id="ARBA00005755"/>
    </source>
</evidence>
<dbReference type="GO" id="GO:0006260">
    <property type="term" value="P:DNA replication"/>
    <property type="evidence" value="ECO:0007669"/>
    <property type="project" value="UniProtKB-KW"/>
</dbReference>
<proteinExistence type="inferred from homology"/>
<reference evidence="10 11" key="1">
    <citation type="journal article" date="2010" name="BMC Genomics">
        <title>Genome analysis and comparative genomics of a Giardia intestinalis assemblage E isolate.</title>
        <authorList>
            <person name="Jerlstrom-Hultqvist J."/>
            <person name="Franzen O."/>
            <person name="Ankarklev J."/>
            <person name="Xu F."/>
            <person name="Nohynkova E."/>
            <person name="Andersson J.O."/>
            <person name="Svard S.G."/>
            <person name="Andersson B."/>
        </authorList>
    </citation>
    <scope>NUCLEOTIDE SEQUENCE [LARGE SCALE GENOMIC DNA]</scope>
    <source>
        <strain evidence="10 11">P15</strain>
    </source>
</reference>
<dbReference type="GO" id="GO:0000166">
    <property type="term" value="F:nucleotide binding"/>
    <property type="evidence" value="ECO:0007669"/>
    <property type="project" value="InterPro"/>
</dbReference>
<evidence type="ECO:0000313" key="10">
    <source>
        <dbReference type="EMBL" id="EFO61805.1"/>
    </source>
</evidence>
<dbReference type="InterPro" id="IPR012337">
    <property type="entry name" value="RNaseH-like_sf"/>
</dbReference>
<evidence type="ECO:0000313" key="11">
    <source>
        <dbReference type="Proteomes" id="UP000008974"/>
    </source>
</evidence>
<sequence>MRAAIERLFETVRAALNGNFGDIDDVDLDPMTDQVPTFSIYNSRAQDMLQYVLDDPNGFSRVVLTRNSMYRMLGEALREIDGWLREYNAAHGTNYVLFATRGERWNRVTPAFIRGALNPSVAINSYSHEMDWSLNGSRIDGRRQAWEALPFPADIYFHIRNVPPPERPRRRQRRGSWAPWKNTFTSLDLCRYQIDTVGESTLSDEEAREHCFIYALRQSGEVDDTTLFHVSSELYGRALTLCSLRKLCSRFDLSIRVTAYSATSNKWLYFGPRRDNSIKLGLFEDHFFLDDDLNVSEWVLTHVSEAMEHGEMNNLGWAYREENGQYVRDRYPLVKAGSVLKRMRELGLLELIRGDDPSALTKAYYSPQLLDENDLRYCPQFCPPPAQPFLWFGDFETTTDGSRHLPYMLCAVSEDGSQFTTRHYQTTPANVDMVWAERLRSFLWFVVSRTPTDREPLIYFHNLNYDMAFIIPFVPLRDKFKIVEVNNRVLGFRFFDPVTGRHIAFRDSYALISTPLRSFGKMFGLDVEKEIFPYEYYTTTSFLRDAPGEDDVPMPAVDEYLTFYSEPEELLRKLSDLHLIQEGRVFADAYSQYYCLRDCEVLQKGVMCFRSQLMEVTGLDCAHYLTLPSIAYNYLIKEGVFERCFNLAGPPLFFVRRCGRCMLQRNQKQDIRRDIADFDAVSLYPSAMTRIYTLKGLPKLIEGPKRLLFFLESTDGFFTQVSIRRVGRRLDFLLLAQAPDGVMVYCNEPGIYYMDDISLWNAIKAHQIERDDVEILRGYYYDEGKNERIREVITHLFNLRLKREGNPLEQAYKLLMNSCYGKSIMKPITEDCVVADEDTFNHIIHTSGCETLSYKRVGSRYVMTLSKNIVSAKGFPTFGVHVLAMSEVMVLAQEAGIDVYYTDSIHLRSSDIDRLACLFSEQYGRDLIGKQLGQFHTDFPNHPVTGNPTTSRRFIGVGKKAYIDELIDPQTGEITHHMRLKGIPNNVIQHTADRQFGGDPVALYEELLAGRPVTFDLLCGRVSFALNNDYTYVTRKEFTRTVRFRE</sequence>
<gene>
    <name evidence="10" type="ORF">GLP15_2166</name>
</gene>
<dbReference type="VEuPathDB" id="GiardiaDB:GLP15_2166"/>
<dbReference type="GO" id="GO:0003677">
    <property type="term" value="F:DNA binding"/>
    <property type="evidence" value="ECO:0007669"/>
    <property type="project" value="UniProtKB-KW"/>
</dbReference>
<comment type="similarity">
    <text evidence="1">Belongs to the DNA polymerase type-B family.</text>
</comment>
<feature type="domain" description="DNA-directed DNA polymerase family B mitochondria/virus" evidence="9">
    <location>
        <begin position="454"/>
        <end position="850"/>
    </location>
</feature>
<dbReference type="GO" id="GO:0003887">
    <property type="term" value="F:DNA-directed DNA polymerase activity"/>
    <property type="evidence" value="ECO:0007669"/>
    <property type="project" value="UniProtKB-KW"/>
</dbReference>
<organism evidence="10 11">
    <name type="scientific">Giardia intestinalis (strain P15)</name>
    <name type="common">Giardia lamblia</name>
    <dbReference type="NCBI Taxonomy" id="658858"/>
    <lineage>
        <taxon>Eukaryota</taxon>
        <taxon>Metamonada</taxon>
        <taxon>Diplomonadida</taxon>
        <taxon>Hexamitidae</taxon>
        <taxon>Giardiinae</taxon>
        <taxon>Giardia</taxon>
    </lineage>
</organism>
<keyword evidence="6" id="KW-0239">DNA-directed DNA polymerase</keyword>
<dbReference type="PANTHER" id="PTHR48144:SF2">
    <property type="entry name" value="DNA-DIRECTED DNA POLYMERASE"/>
    <property type="match status" value="1"/>
</dbReference>
<keyword evidence="3" id="KW-0808">Transferase</keyword>